<keyword evidence="9 12" id="KW-0496">Mitochondrion</keyword>
<evidence type="ECO:0000256" key="8">
    <source>
        <dbReference type="ARBA" id="ARBA00023065"/>
    </source>
</evidence>
<dbReference type="InterPro" id="IPR050635">
    <property type="entry name" value="ATPase_protein_8"/>
</dbReference>
<evidence type="ECO:0000256" key="3">
    <source>
        <dbReference type="ARBA" id="ARBA00022448"/>
    </source>
</evidence>
<dbReference type="RefSeq" id="YP_009040653.1">
    <property type="nucleotide sequence ID" value="NC_024276.1"/>
</dbReference>
<evidence type="ECO:0000256" key="12">
    <source>
        <dbReference type="RuleBase" id="RU003661"/>
    </source>
</evidence>
<keyword evidence="3 12" id="KW-0813">Transport</keyword>
<dbReference type="InterPro" id="IPR001421">
    <property type="entry name" value="ATP8_metazoa"/>
</dbReference>
<evidence type="ECO:0000256" key="5">
    <source>
        <dbReference type="ARBA" id="ARBA00022692"/>
    </source>
</evidence>
<dbReference type="GO" id="GO:0031966">
    <property type="term" value="C:mitochondrial membrane"/>
    <property type="evidence" value="ECO:0007669"/>
    <property type="project" value="UniProtKB-SubCell"/>
</dbReference>
<keyword evidence="11" id="KW-0066">ATP synthesis</keyword>
<evidence type="ECO:0000256" key="11">
    <source>
        <dbReference type="ARBA" id="ARBA00023310"/>
    </source>
</evidence>
<dbReference type="CTD" id="4509"/>
<keyword evidence="10 14" id="KW-0472">Membrane</keyword>
<keyword evidence="5 12" id="KW-0812">Transmembrane</keyword>
<keyword evidence="8 12" id="KW-0406">Ion transport</keyword>
<geneLocation type="mitochondrion" evidence="15"/>
<feature type="transmembrane region" description="Helical" evidence="14">
    <location>
        <begin position="6"/>
        <end position="24"/>
    </location>
</feature>
<dbReference type="GeneID" id="19591874"/>
<reference evidence="15" key="1">
    <citation type="journal article" date="2014" name="Mitochondrial DNA">
        <title>Mitochondrial genome of Japanese angel shark Squatina japonica (Chondrichthyes: Squatinidae).</title>
        <authorList>
            <person name="Chai A."/>
            <person name="Yamaguchi A."/>
            <person name="Furumitsu K."/>
            <person name="Zhang J."/>
        </authorList>
    </citation>
    <scope>NUCLEOTIDE SEQUENCE</scope>
</reference>
<feature type="compositionally biased region" description="Basic and acidic residues" evidence="13">
    <location>
        <begin position="36"/>
        <end position="47"/>
    </location>
</feature>
<comment type="similarity">
    <text evidence="2 12">Belongs to the ATPase protein 8 family.</text>
</comment>
<dbReference type="Pfam" id="PF00895">
    <property type="entry name" value="ATP-synt_8"/>
    <property type="match status" value="1"/>
</dbReference>
<dbReference type="GO" id="GO:0015986">
    <property type="term" value="P:proton motive force-driven ATP synthesis"/>
    <property type="evidence" value="ECO:0007669"/>
    <property type="project" value="InterPro"/>
</dbReference>
<evidence type="ECO:0000256" key="13">
    <source>
        <dbReference type="SAM" id="MobiDB-lite"/>
    </source>
</evidence>
<evidence type="ECO:0000313" key="15">
    <source>
        <dbReference type="EMBL" id="AIA76861.1"/>
    </source>
</evidence>
<gene>
    <name evidence="15" type="primary">ATP8</name>
</gene>
<dbReference type="PANTHER" id="PTHR39937:SF1">
    <property type="entry name" value="ATP SYNTHASE PROTEIN 8"/>
    <property type="match status" value="1"/>
</dbReference>
<dbReference type="PANTHER" id="PTHR39937">
    <property type="entry name" value="ATP SYNTHASE PROTEIN 8"/>
    <property type="match status" value="1"/>
</dbReference>
<accession>A0A060B8Q9</accession>
<feature type="region of interest" description="Disordered" evidence="13">
    <location>
        <begin position="36"/>
        <end position="55"/>
    </location>
</feature>
<keyword evidence="7 14" id="KW-1133">Transmembrane helix</keyword>
<dbReference type="GO" id="GO:0045259">
    <property type="term" value="C:proton-transporting ATP synthase complex"/>
    <property type="evidence" value="ECO:0007669"/>
    <property type="project" value="UniProtKB-KW"/>
</dbReference>
<evidence type="ECO:0000256" key="14">
    <source>
        <dbReference type="SAM" id="Phobius"/>
    </source>
</evidence>
<keyword evidence="6 12" id="KW-0375">Hydrogen ion transport</keyword>
<sequence length="55" mass="6716">MPQLNPSPWFLILMFSWIFFLVILPKKVMKHSFNDKPTSKNTEKLKPEPWNWPWT</sequence>
<protein>
    <recommendedName>
        <fullName evidence="12">ATP synthase complex subunit 8</fullName>
    </recommendedName>
</protein>
<proteinExistence type="inferred from homology"/>
<name>A0A060B8Q9_9CHON</name>
<dbReference type="GO" id="GO:0015078">
    <property type="term" value="F:proton transmembrane transporter activity"/>
    <property type="evidence" value="ECO:0007669"/>
    <property type="project" value="InterPro"/>
</dbReference>
<comment type="subcellular location">
    <subcellularLocation>
        <location evidence="1 12">Mitochondrion membrane</location>
        <topology evidence="1 12">Single-pass membrane protein</topology>
    </subcellularLocation>
</comment>
<dbReference type="EMBL" id="KJ619663">
    <property type="protein sequence ID" value="AIA76861.1"/>
    <property type="molecule type" value="Genomic_DNA"/>
</dbReference>
<evidence type="ECO:0000256" key="2">
    <source>
        <dbReference type="ARBA" id="ARBA00008892"/>
    </source>
</evidence>
<evidence type="ECO:0000256" key="10">
    <source>
        <dbReference type="ARBA" id="ARBA00023136"/>
    </source>
</evidence>
<evidence type="ECO:0000256" key="6">
    <source>
        <dbReference type="ARBA" id="ARBA00022781"/>
    </source>
</evidence>
<evidence type="ECO:0000256" key="7">
    <source>
        <dbReference type="ARBA" id="ARBA00022989"/>
    </source>
</evidence>
<evidence type="ECO:0000256" key="4">
    <source>
        <dbReference type="ARBA" id="ARBA00022547"/>
    </source>
</evidence>
<evidence type="ECO:0000256" key="1">
    <source>
        <dbReference type="ARBA" id="ARBA00004304"/>
    </source>
</evidence>
<dbReference type="AlphaFoldDB" id="A0A060B8Q9"/>
<organism evidence="15">
    <name type="scientific">Squatina japonica</name>
    <name type="common">Japanese angelshark</name>
    <dbReference type="NCBI Taxonomy" id="661037"/>
    <lineage>
        <taxon>Eukaryota</taxon>
        <taxon>Metazoa</taxon>
        <taxon>Chordata</taxon>
        <taxon>Craniata</taxon>
        <taxon>Vertebrata</taxon>
        <taxon>Chondrichthyes</taxon>
        <taxon>Elasmobranchii</taxon>
        <taxon>Squalomorphii</taxon>
        <taxon>Squatiniformes</taxon>
        <taxon>Squatinidae</taxon>
        <taxon>Squatina</taxon>
    </lineage>
</organism>
<evidence type="ECO:0000256" key="9">
    <source>
        <dbReference type="ARBA" id="ARBA00023128"/>
    </source>
</evidence>
<keyword evidence="4 12" id="KW-0138">CF(0)</keyword>